<evidence type="ECO:0000313" key="3">
    <source>
        <dbReference type="Proteomes" id="UP000316659"/>
    </source>
</evidence>
<evidence type="ECO:0000256" key="1">
    <source>
        <dbReference type="SAM" id="MobiDB-lite"/>
    </source>
</evidence>
<feature type="region of interest" description="Disordered" evidence="1">
    <location>
        <begin position="52"/>
        <end position="73"/>
    </location>
</feature>
<reference evidence="2 3" key="1">
    <citation type="submission" date="2019-06" db="EMBL/GenBank/DDBJ databases">
        <title>Whole genome shotgun sequence of Cellulosimicrobium cellulans NBRC 15516.</title>
        <authorList>
            <person name="Hosoyama A."/>
            <person name="Uohara A."/>
            <person name="Ohji S."/>
            <person name="Ichikawa N."/>
        </authorList>
    </citation>
    <scope>NUCLEOTIDE SEQUENCE [LARGE SCALE GENOMIC DNA]</scope>
    <source>
        <strain evidence="2 3">NBRC 15516</strain>
    </source>
</reference>
<dbReference type="Gene3D" id="6.10.180.30">
    <property type="match status" value="1"/>
</dbReference>
<evidence type="ECO:0000313" key="2">
    <source>
        <dbReference type="EMBL" id="GED11332.1"/>
    </source>
</evidence>
<dbReference type="RefSeq" id="WP_141390754.1">
    <property type="nucleotide sequence ID" value="NZ_BJNZ01000027.1"/>
</dbReference>
<comment type="caution">
    <text evidence="2">The sequence shown here is derived from an EMBL/GenBank/DDBJ whole genome shotgun (WGS) entry which is preliminary data.</text>
</comment>
<sequence>MVSRTFRFQEDLIRRAETAVLRTGGLEGGHVSMTALLSTALERELARLEHELNDGEPFPANRGEFRRGRPIGS</sequence>
<protein>
    <recommendedName>
        <fullName evidence="4">Centromere-binding protein ParB C-terminal domain-containing protein</fullName>
    </recommendedName>
</protein>
<organism evidence="2 3">
    <name type="scientific">Cellulosimicrobium cellulans</name>
    <name type="common">Arthrobacter luteus</name>
    <dbReference type="NCBI Taxonomy" id="1710"/>
    <lineage>
        <taxon>Bacteria</taxon>
        <taxon>Bacillati</taxon>
        <taxon>Actinomycetota</taxon>
        <taxon>Actinomycetes</taxon>
        <taxon>Micrococcales</taxon>
        <taxon>Promicromonosporaceae</taxon>
        <taxon>Cellulosimicrobium</taxon>
    </lineage>
</organism>
<gene>
    <name evidence="2" type="ORF">CCE02nite_33310</name>
</gene>
<accession>A0A4Y4E146</accession>
<dbReference type="Proteomes" id="UP000316659">
    <property type="component" value="Unassembled WGS sequence"/>
</dbReference>
<proteinExistence type="predicted"/>
<dbReference type="EMBL" id="BJNZ01000027">
    <property type="protein sequence ID" value="GED11332.1"/>
    <property type="molecule type" value="Genomic_DNA"/>
</dbReference>
<evidence type="ECO:0008006" key="4">
    <source>
        <dbReference type="Google" id="ProtNLM"/>
    </source>
</evidence>
<name>A0A4Y4E146_CELCE</name>
<dbReference type="AlphaFoldDB" id="A0A4Y4E146"/>